<comment type="caution">
    <text evidence="5">The sequence shown here is derived from an EMBL/GenBank/DDBJ whole genome shotgun (WGS) entry which is preliminary data.</text>
</comment>
<evidence type="ECO:0000313" key="5">
    <source>
        <dbReference type="EMBL" id="RMJ18306.1"/>
    </source>
</evidence>
<dbReference type="Gene3D" id="1.25.40.120">
    <property type="entry name" value="Protein prenylyltransferase"/>
    <property type="match status" value="1"/>
</dbReference>
<evidence type="ECO:0000313" key="6">
    <source>
        <dbReference type="Proteomes" id="UP000277212"/>
    </source>
</evidence>
<dbReference type="AlphaFoldDB" id="A0A3M2SL55"/>
<evidence type="ECO:0000256" key="4">
    <source>
        <dbReference type="ARBA" id="ARBA00022737"/>
    </source>
</evidence>
<keyword evidence="3" id="KW-0808">Transferase</keyword>
<dbReference type="GO" id="GO:0005737">
    <property type="term" value="C:cytoplasm"/>
    <property type="evidence" value="ECO:0007669"/>
    <property type="project" value="TreeGrafter"/>
</dbReference>
<protein>
    <recommendedName>
        <fullName evidence="7">Protein prenyltransferase alpha subunit repeat-containing protein 1</fullName>
    </recommendedName>
</protein>
<evidence type="ECO:0000256" key="1">
    <source>
        <dbReference type="ARBA" id="ARBA00006734"/>
    </source>
</evidence>
<sequence length="388" mass="44692">MEGSISNPSTPPPKTLPFTYPILDTWKASFHSFATTLFSIFSLVQMSRALDASVKESLKHGDHRAVFDEISAVLTEPSDELIEIELLGKSHVLDPNEIILRDGNAIAIPKLRLVQAFMVAHKIFMSYMKDGSTVSNDENLKSTAVILMMDPEHLTAANIRKRVIGKRLEGENENGKDILRREKHLMDSLLTSRLHRHTKSPTLWNHRRWLMDQFRLHELDVPAEDDVTKIIMISGERHPRNYYAWCHARYLINTFITPSSNTNEVLPRLVTATQKWCFAHHDDISGWQFLLFLLDKRPPTETSPIFRETLKLAASFKWRNESVWYFLRHMAAWGSTNDDLDEFELVRRTLWESAPEDGFEQLTLQRAEKWLSASQGLTIIDAGLEEMP</sequence>
<dbReference type="OrthoDB" id="5358702at2759"/>
<dbReference type="PANTHER" id="PTHR11129:SF3">
    <property type="entry name" value="PROTEIN PRENYLTRANSFERASE ALPHA SUBUNIT REPEAT-CONTAINING PROTEIN 1"/>
    <property type="match status" value="1"/>
</dbReference>
<dbReference type="SUPFAM" id="SSF48439">
    <property type="entry name" value="Protein prenylyltransferase"/>
    <property type="match status" value="1"/>
</dbReference>
<evidence type="ECO:0008006" key="7">
    <source>
        <dbReference type="Google" id="ProtNLM"/>
    </source>
</evidence>
<organism evidence="5 6">
    <name type="scientific">Fusarium kuroshium</name>
    <dbReference type="NCBI Taxonomy" id="2010991"/>
    <lineage>
        <taxon>Eukaryota</taxon>
        <taxon>Fungi</taxon>
        <taxon>Dikarya</taxon>
        <taxon>Ascomycota</taxon>
        <taxon>Pezizomycotina</taxon>
        <taxon>Sordariomycetes</taxon>
        <taxon>Hypocreomycetidae</taxon>
        <taxon>Hypocreales</taxon>
        <taxon>Nectriaceae</taxon>
        <taxon>Fusarium</taxon>
        <taxon>Fusarium solani species complex</taxon>
    </lineage>
</organism>
<dbReference type="GO" id="GO:0008318">
    <property type="term" value="F:protein prenyltransferase activity"/>
    <property type="evidence" value="ECO:0007669"/>
    <property type="project" value="InterPro"/>
</dbReference>
<name>A0A3M2SL55_9HYPO</name>
<gene>
    <name evidence="5" type="ORF">CDV36_002006</name>
</gene>
<proteinExistence type="inferred from homology"/>
<keyword evidence="2" id="KW-0637">Prenyltransferase</keyword>
<dbReference type="Pfam" id="PF01239">
    <property type="entry name" value="PPTA"/>
    <property type="match status" value="2"/>
</dbReference>
<dbReference type="InterPro" id="IPR002088">
    <property type="entry name" value="Prenyl_trans_a"/>
</dbReference>
<evidence type="ECO:0000256" key="3">
    <source>
        <dbReference type="ARBA" id="ARBA00022679"/>
    </source>
</evidence>
<reference evidence="5 6" key="1">
    <citation type="submission" date="2017-06" db="EMBL/GenBank/DDBJ databases">
        <title>Comparative genomic analysis of Ambrosia Fusariam Clade fungi.</title>
        <authorList>
            <person name="Stajich J.E."/>
            <person name="Carrillo J."/>
            <person name="Kijimoto T."/>
            <person name="Eskalen A."/>
            <person name="O'Donnell K."/>
            <person name="Kasson M."/>
        </authorList>
    </citation>
    <scope>NUCLEOTIDE SEQUENCE [LARGE SCALE GENOMIC DNA]</scope>
    <source>
        <strain evidence="5">UCR3666</strain>
    </source>
</reference>
<evidence type="ECO:0000256" key="2">
    <source>
        <dbReference type="ARBA" id="ARBA00022602"/>
    </source>
</evidence>
<comment type="similarity">
    <text evidence="1">Belongs to the protein prenyltransferase subunit alpha family.</text>
</comment>
<keyword evidence="6" id="KW-1185">Reference proteome</keyword>
<dbReference type="Proteomes" id="UP000277212">
    <property type="component" value="Unassembled WGS sequence"/>
</dbReference>
<dbReference type="EMBL" id="NKUJ01000020">
    <property type="protein sequence ID" value="RMJ18306.1"/>
    <property type="molecule type" value="Genomic_DNA"/>
</dbReference>
<accession>A0A3M2SL55</accession>
<keyword evidence="4" id="KW-0677">Repeat</keyword>
<dbReference type="PANTHER" id="PTHR11129">
    <property type="entry name" value="PROTEIN FARNESYLTRANSFERASE ALPHA SUBUNIT/RAB GERANYLGERANYL TRANSFERASE ALPHA SUBUNIT"/>
    <property type="match status" value="1"/>
</dbReference>